<dbReference type="PROSITE" id="PS00198">
    <property type="entry name" value="4FE4S_FER_1"/>
    <property type="match status" value="2"/>
</dbReference>
<name>C8PG78_9BACT</name>
<proteinExistence type="predicted"/>
<dbReference type="InterPro" id="IPR017900">
    <property type="entry name" value="4Fe4S_Fe_S_CS"/>
</dbReference>
<dbReference type="Gene3D" id="3.40.50.360">
    <property type="match status" value="1"/>
</dbReference>
<dbReference type="InterPro" id="IPR029039">
    <property type="entry name" value="Flavoprotein-like_sf"/>
</dbReference>
<gene>
    <name evidence="5" type="ORF">CAMGR0001_0871</name>
</gene>
<reference evidence="5 6" key="1">
    <citation type="submission" date="2009-07" db="EMBL/GenBank/DDBJ databases">
        <authorList>
            <person name="Madupu R."/>
            <person name="Sebastian Y."/>
            <person name="Durkin A.S."/>
            <person name="Torralba M."/>
            <person name="Methe B."/>
            <person name="Sutton G.G."/>
            <person name="Strausberg R.L."/>
            <person name="Nelson K.E."/>
        </authorList>
    </citation>
    <scope>NUCLEOTIDE SEQUENCE [LARGE SCALE GENOMIC DNA]</scope>
    <source>
        <strain evidence="5 6">RM3268</strain>
    </source>
</reference>
<dbReference type="NCBIfam" id="NF038196">
    <property type="entry name" value="ferrodoxin_EFR1"/>
    <property type="match status" value="1"/>
</dbReference>
<comment type="caution">
    <text evidence="5">The sequence shown here is derived from an EMBL/GenBank/DDBJ whole genome shotgun (WGS) entry which is preliminary data.</text>
</comment>
<dbReference type="SUPFAM" id="SSF52218">
    <property type="entry name" value="Flavoproteins"/>
    <property type="match status" value="1"/>
</dbReference>
<dbReference type="InterPro" id="IPR047964">
    <property type="entry name" value="EFR1-like"/>
</dbReference>
<keyword evidence="1" id="KW-0479">Metal-binding</keyword>
<keyword evidence="6" id="KW-1185">Reference proteome</keyword>
<evidence type="ECO:0000256" key="1">
    <source>
        <dbReference type="ARBA" id="ARBA00022723"/>
    </source>
</evidence>
<dbReference type="eggNOG" id="COG0716">
    <property type="taxonomic scope" value="Bacteria"/>
</dbReference>
<evidence type="ECO:0000256" key="2">
    <source>
        <dbReference type="ARBA" id="ARBA00023004"/>
    </source>
</evidence>
<feature type="domain" description="4Fe-4S ferredoxin-type" evidence="4">
    <location>
        <begin position="184"/>
        <end position="213"/>
    </location>
</feature>
<evidence type="ECO:0000313" key="5">
    <source>
        <dbReference type="EMBL" id="EEV18116.1"/>
    </source>
</evidence>
<accession>C8PG78</accession>
<dbReference type="InterPro" id="IPR017896">
    <property type="entry name" value="4Fe4S_Fe-S-bd"/>
</dbReference>
<dbReference type="AlphaFoldDB" id="C8PG78"/>
<keyword evidence="3" id="KW-0411">Iron-sulfur</keyword>
<organism evidence="5 6">
    <name type="scientific">Campylobacter gracilis RM3268</name>
    <dbReference type="NCBI Taxonomy" id="553220"/>
    <lineage>
        <taxon>Bacteria</taxon>
        <taxon>Pseudomonadati</taxon>
        <taxon>Campylobacterota</taxon>
        <taxon>Epsilonproteobacteria</taxon>
        <taxon>Campylobacterales</taxon>
        <taxon>Campylobacteraceae</taxon>
        <taxon>Campylobacter</taxon>
    </lineage>
</organism>
<protein>
    <submittedName>
        <fullName evidence="5">4Fe-4S binding domain protein</fullName>
    </submittedName>
</protein>
<dbReference type="PROSITE" id="PS51379">
    <property type="entry name" value="4FE4S_FER_2"/>
    <property type="match status" value="1"/>
</dbReference>
<dbReference type="GO" id="GO:0046872">
    <property type="term" value="F:metal ion binding"/>
    <property type="evidence" value="ECO:0007669"/>
    <property type="project" value="UniProtKB-KW"/>
</dbReference>
<evidence type="ECO:0000256" key="3">
    <source>
        <dbReference type="ARBA" id="ARBA00023014"/>
    </source>
</evidence>
<dbReference type="Pfam" id="PF12724">
    <property type="entry name" value="Flavodoxin_5"/>
    <property type="match status" value="1"/>
</dbReference>
<dbReference type="EMBL" id="ACYG01000019">
    <property type="protein sequence ID" value="EEV18116.1"/>
    <property type="molecule type" value="Genomic_DNA"/>
</dbReference>
<dbReference type="SUPFAM" id="SSF54862">
    <property type="entry name" value="4Fe-4S ferredoxins"/>
    <property type="match status" value="1"/>
</dbReference>
<dbReference type="eggNOG" id="COG1145">
    <property type="taxonomic scope" value="Bacteria"/>
</dbReference>
<evidence type="ECO:0000313" key="6">
    <source>
        <dbReference type="Proteomes" id="UP000005709"/>
    </source>
</evidence>
<dbReference type="Gene3D" id="3.30.70.20">
    <property type="match status" value="1"/>
</dbReference>
<dbReference type="Proteomes" id="UP000005709">
    <property type="component" value="Unassembled WGS sequence"/>
</dbReference>
<keyword evidence="2" id="KW-0408">Iron</keyword>
<dbReference type="OrthoDB" id="9798098at2"/>
<dbReference type="RefSeq" id="WP_005870413.1">
    <property type="nucleotide sequence ID" value="NZ_ACYG01000019.1"/>
</dbReference>
<sequence>MIAIYFSATGNTKHCASRLIAHLGGVCVSIESEACGELLKHHNDVILAYPVYFSDLPRIVRDFLYRNGASFSGKNVFILATMEIFSGDGAGCAARVLKQFGANITGGAHIKMPAFILDVAIFGYSQAKNERIIKEADAKVRRVAEALGANRPPQEGLGALCRIAGFLGQRLWMKIWDKSPFAKRKPSLDPSRCSGCGACVKPCPMQNIKLACKKAQFGDECTLCYRCVNICERRAITILGRAKNLGNSIPADL</sequence>
<evidence type="ECO:0000259" key="4">
    <source>
        <dbReference type="PROSITE" id="PS51379"/>
    </source>
</evidence>
<dbReference type="GO" id="GO:0051536">
    <property type="term" value="F:iron-sulfur cluster binding"/>
    <property type="evidence" value="ECO:0007669"/>
    <property type="project" value="UniProtKB-KW"/>
</dbReference>
<dbReference type="Pfam" id="PF00037">
    <property type="entry name" value="Fer4"/>
    <property type="match status" value="1"/>
</dbReference>
<dbReference type="STRING" id="824.CGRAC_1176"/>
<dbReference type="InterPro" id="IPR026816">
    <property type="entry name" value="Flavodoxin_dom"/>
</dbReference>